<dbReference type="AlphaFoldDB" id="A0A2I0TBU2"/>
<accession>A0A2I0TBU2</accession>
<dbReference type="Proteomes" id="UP000233556">
    <property type="component" value="Unassembled WGS sequence"/>
</dbReference>
<gene>
    <name evidence="2" type="ORF">llap_18429</name>
</gene>
<organism evidence="2 3">
    <name type="scientific">Limosa lapponica baueri</name>
    <dbReference type="NCBI Taxonomy" id="1758121"/>
    <lineage>
        <taxon>Eukaryota</taxon>
        <taxon>Metazoa</taxon>
        <taxon>Chordata</taxon>
        <taxon>Craniata</taxon>
        <taxon>Vertebrata</taxon>
        <taxon>Euteleostomi</taxon>
        <taxon>Archelosauria</taxon>
        <taxon>Archosauria</taxon>
        <taxon>Dinosauria</taxon>
        <taxon>Saurischia</taxon>
        <taxon>Theropoda</taxon>
        <taxon>Coelurosauria</taxon>
        <taxon>Aves</taxon>
        <taxon>Neognathae</taxon>
        <taxon>Neoaves</taxon>
        <taxon>Charadriiformes</taxon>
        <taxon>Scolopacidae</taxon>
        <taxon>Limosa</taxon>
    </lineage>
</organism>
<keyword evidence="1" id="KW-0812">Transmembrane</keyword>
<keyword evidence="1" id="KW-1133">Transmembrane helix</keyword>
<keyword evidence="3" id="KW-1185">Reference proteome</keyword>
<proteinExistence type="predicted"/>
<reference evidence="3" key="2">
    <citation type="submission" date="2017-12" db="EMBL/GenBank/DDBJ databases">
        <title>Genome sequence of the Bar-tailed Godwit (Limosa lapponica baueri).</title>
        <authorList>
            <person name="Lima N.C.B."/>
            <person name="Parody-Merino A.M."/>
            <person name="Battley P.F."/>
            <person name="Fidler A.E."/>
            <person name="Prosdocimi F."/>
        </authorList>
    </citation>
    <scope>NUCLEOTIDE SEQUENCE [LARGE SCALE GENOMIC DNA]</scope>
</reference>
<protein>
    <submittedName>
        <fullName evidence="2">Uncharacterized protein</fullName>
    </submittedName>
</protein>
<dbReference type="OrthoDB" id="438268at2759"/>
<evidence type="ECO:0000313" key="2">
    <source>
        <dbReference type="EMBL" id="PKU31267.1"/>
    </source>
</evidence>
<evidence type="ECO:0000313" key="3">
    <source>
        <dbReference type="Proteomes" id="UP000233556"/>
    </source>
</evidence>
<name>A0A2I0TBU2_LIMLA</name>
<sequence>MKDEQNNKTSTTGIIIGIHIGVTCIIFCVLFLMFGYRGRLLMCKNVQEQLSTPQIPRSQRSATGLVLNGAARRDRDDRDLNGKQLDMNELERLFPASPSQEQQDKGRTLFGCIGGNVIIWTWVDYS</sequence>
<reference evidence="3" key="1">
    <citation type="submission" date="2017-11" db="EMBL/GenBank/DDBJ databases">
        <authorList>
            <person name="Lima N.C."/>
            <person name="Parody-Merino A.M."/>
            <person name="Battley P.F."/>
            <person name="Fidler A.E."/>
            <person name="Prosdocimi F."/>
        </authorList>
    </citation>
    <scope>NUCLEOTIDE SEQUENCE [LARGE SCALE GENOMIC DNA]</scope>
</reference>
<keyword evidence="1" id="KW-0472">Membrane</keyword>
<dbReference type="EMBL" id="KZ513087">
    <property type="protein sequence ID" value="PKU31267.1"/>
    <property type="molecule type" value="Genomic_DNA"/>
</dbReference>
<feature type="transmembrane region" description="Helical" evidence="1">
    <location>
        <begin position="12"/>
        <end position="34"/>
    </location>
</feature>
<evidence type="ECO:0000256" key="1">
    <source>
        <dbReference type="SAM" id="Phobius"/>
    </source>
</evidence>